<feature type="transmembrane region" description="Helical" evidence="2">
    <location>
        <begin position="106"/>
        <end position="129"/>
    </location>
</feature>
<evidence type="ECO:0000256" key="1">
    <source>
        <dbReference type="SAM" id="MobiDB-lite"/>
    </source>
</evidence>
<reference evidence="3 4" key="1">
    <citation type="submission" date="2018-08" db="EMBL/GenBank/DDBJ databases">
        <title>Isolation, diversity and antifungal activity of Actinobacteria from cow dung.</title>
        <authorList>
            <person name="Ling L."/>
        </authorList>
    </citation>
    <scope>NUCLEOTIDE SEQUENCE [LARGE SCALE GENOMIC DNA]</scope>
    <source>
        <strain evidence="3 4">NEAU-LLE</strain>
    </source>
</reference>
<gene>
    <name evidence="3" type="ORF">DY023_04170</name>
</gene>
<organism evidence="3 4">
    <name type="scientific">Microbacterium bovistercoris</name>
    <dbReference type="NCBI Taxonomy" id="2293570"/>
    <lineage>
        <taxon>Bacteria</taxon>
        <taxon>Bacillati</taxon>
        <taxon>Actinomycetota</taxon>
        <taxon>Actinomycetes</taxon>
        <taxon>Micrococcales</taxon>
        <taxon>Microbacteriaceae</taxon>
        <taxon>Microbacterium</taxon>
    </lineage>
</organism>
<dbReference type="OrthoDB" id="5083857at2"/>
<feature type="transmembrane region" description="Helical" evidence="2">
    <location>
        <begin position="75"/>
        <end position="94"/>
    </location>
</feature>
<feature type="region of interest" description="Disordered" evidence="1">
    <location>
        <begin position="1"/>
        <end position="23"/>
    </location>
</feature>
<evidence type="ECO:0000313" key="4">
    <source>
        <dbReference type="Proteomes" id="UP000262172"/>
    </source>
</evidence>
<keyword evidence="2" id="KW-0472">Membrane</keyword>
<evidence type="ECO:0000313" key="3">
    <source>
        <dbReference type="EMBL" id="REJ07199.1"/>
    </source>
</evidence>
<feature type="transmembrane region" description="Helical" evidence="2">
    <location>
        <begin position="136"/>
        <end position="155"/>
    </location>
</feature>
<dbReference type="RefSeq" id="WP_116241092.1">
    <property type="nucleotide sequence ID" value="NZ_QUAB01000018.1"/>
</dbReference>
<dbReference type="Proteomes" id="UP000262172">
    <property type="component" value="Unassembled WGS sequence"/>
</dbReference>
<accession>A0A371NW71</accession>
<feature type="transmembrane region" description="Helical" evidence="2">
    <location>
        <begin position="161"/>
        <end position="183"/>
    </location>
</feature>
<proteinExistence type="predicted"/>
<sequence length="279" mass="29655">MAEDHAAQSVEVRSALPTNPSHIDPKEVERVVFETVGHRDLGLRIWHESREAAEQAWRDCRARMRARFGARSPHGWSMIVLFGALLCAAVAAVLTSGFRFDPAETATAVAVLAGIAGLLDLAMLLAWGLRPVNWAAVRMQIGLGIALGAASAFQLSRPATAWTAFVVVAGVIGAGGVALVLIVRALRPEERHEVDTMINNAVAAMQPEVDATAARLKAQVDDALSVAEREQIVALRTRVLADLAAEGLALEAVPDGTPAGGVIISAMLERWHPYANSAE</sequence>
<comment type="caution">
    <text evidence="3">The sequence shown here is derived from an EMBL/GenBank/DDBJ whole genome shotgun (WGS) entry which is preliminary data.</text>
</comment>
<evidence type="ECO:0000256" key="2">
    <source>
        <dbReference type="SAM" id="Phobius"/>
    </source>
</evidence>
<keyword evidence="2" id="KW-0812">Transmembrane</keyword>
<keyword evidence="4" id="KW-1185">Reference proteome</keyword>
<dbReference type="EMBL" id="QUAB01000018">
    <property type="protein sequence ID" value="REJ07199.1"/>
    <property type="molecule type" value="Genomic_DNA"/>
</dbReference>
<keyword evidence="2" id="KW-1133">Transmembrane helix</keyword>
<dbReference type="AlphaFoldDB" id="A0A371NW71"/>
<protein>
    <submittedName>
        <fullName evidence="3">Uncharacterized protein</fullName>
    </submittedName>
</protein>
<name>A0A371NW71_9MICO</name>